<dbReference type="Gramene" id="AUR62042381-RA">
    <property type="protein sequence ID" value="AUR62042381-RA:cds"/>
    <property type="gene ID" value="AUR62042381"/>
</dbReference>
<sequence length="475" mass="54371">MIDEDLEEVDEFEDEEHDDGVHKEEVPEEESDRGRKSLQEPEGYVKMRLWFLEKVKFDLLMCANQVRCVLGIAMGSKPVPMDVGDDEQKIMLVKSCTIFYLDHLHRKPVKWGVFPRVKIWNSLEIRATLMEDKLTRDEYGKLLALDIAYSEEHPLVTKDADCVGRNVSLVTDTQKMNVMVTYVMDNVKYCDCTADPKAGDRYRGHRLNTGSTGAREKPHNAKVESKPSKKMDEECSGDNVKSPIREEEPRTFKLGAYEKRLVTFAKGWKELKNDNELGPSLIECDGIDASQRDCYLLVSPRACVGDQYVRMASVLCSCGAIMLASVKHCARSFEAAFHMDKISTLRTNLFLQDVNNDFNEVKATLETDILLKEQKPKVKYHRVSIYGSETDFSQLCPRFLPSGSNVIVWNARNVHIPSFMEKFYELFYYYAPVLVAVTEARFHHSTLNFVKFELRGVYNIKGFGVQNGYSQVLLI</sequence>
<protein>
    <submittedName>
        <fullName evidence="2">Uncharacterized protein</fullName>
    </submittedName>
</protein>
<organism evidence="2 3">
    <name type="scientific">Chenopodium quinoa</name>
    <name type="common">Quinoa</name>
    <dbReference type="NCBI Taxonomy" id="63459"/>
    <lineage>
        <taxon>Eukaryota</taxon>
        <taxon>Viridiplantae</taxon>
        <taxon>Streptophyta</taxon>
        <taxon>Embryophyta</taxon>
        <taxon>Tracheophyta</taxon>
        <taxon>Spermatophyta</taxon>
        <taxon>Magnoliopsida</taxon>
        <taxon>eudicotyledons</taxon>
        <taxon>Gunneridae</taxon>
        <taxon>Pentapetalae</taxon>
        <taxon>Caryophyllales</taxon>
        <taxon>Chenopodiaceae</taxon>
        <taxon>Chenopodioideae</taxon>
        <taxon>Atripliceae</taxon>
        <taxon>Chenopodium</taxon>
    </lineage>
</organism>
<dbReference type="AlphaFoldDB" id="A0A803N930"/>
<proteinExistence type="predicted"/>
<feature type="region of interest" description="Disordered" evidence="1">
    <location>
        <begin position="203"/>
        <end position="242"/>
    </location>
</feature>
<keyword evidence="3" id="KW-1185">Reference proteome</keyword>
<feature type="compositionally biased region" description="Acidic residues" evidence="1">
    <location>
        <begin position="1"/>
        <end position="18"/>
    </location>
</feature>
<reference evidence="2" key="1">
    <citation type="journal article" date="2017" name="Nature">
        <title>The genome of Chenopodium quinoa.</title>
        <authorList>
            <person name="Jarvis D.E."/>
            <person name="Ho Y.S."/>
            <person name="Lightfoot D.J."/>
            <person name="Schmoeckel S.M."/>
            <person name="Li B."/>
            <person name="Borm T.J.A."/>
            <person name="Ohyanagi H."/>
            <person name="Mineta K."/>
            <person name="Michell C.T."/>
            <person name="Saber N."/>
            <person name="Kharbatia N.M."/>
            <person name="Rupper R.R."/>
            <person name="Sharp A.R."/>
            <person name="Dally N."/>
            <person name="Boughton B.A."/>
            <person name="Woo Y.H."/>
            <person name="Gao G."/>
            <person name="Schijlen E.G.W.M."/>
            <person name="Guo X."/>
            <person name="Momin A.A."/>
            <person name="Negrao S."/>
            <person name="Al-Babili S."/>
            <person name="Gehring C."/>
            <person name="Roessner U."/>
            <person name="Jung C."/>
            <person name="Murphy K."/>
            <person name="Arold S.T."/>
            <person name="Gojobori T."/>
            <person name="van der Linden C.G."/>
            <person name="van Loo E.N."/>
            <person name="Jellen E.N."/>
            <person name="Maughan P.J."/>
            <person name="Tester M."/>
        </authorList>
    </citation>
    <scope>NUCLEOTIDE SEQUENCE [LARGE SCALE GENOMIC DNA]</scope>
    <source>
        <strain evidence="2">cv. PI 614886</strain>
    </source>
</reference>
<feature type="compositionally biased region" description="Basic and acidic residues" evidence="1">
    <location>
        <begin position="214"/>
        <end position="233"/>
    </location>
</feature>
<evidence type="ECO:0000256" key="1">
    <source>
        <dbReference type="SAM" id="MobiDB-lite"/>
    </source>
</evidence>
<dbReference type="EnsemblPlants" id="AUR62042381-RA">
    <property type="protein sequence ID" value="AUR62042381-RA:cds"/>
    <property type="gene ID" value="AUR62042381"/>
</dbReference>
<reference evidence="2" key="2">
    <citation type="submission" date="2021-03" db="UniProtKB">
        <authorList>
            <consortium name="EnsemblPlants"/>
        </authorList>
    </citation>
    <scope>IDENTIFICATION</scope>
</reference>
<dbReference type="Proteomes" id="UP000596660">
    <property type="component" value="Unplaced"/>
</dbReference>
<feature type="region of interest" description="Disordered" evidence="1">
    <location>
        <begin position="1"/>
        <end position="38"/>
    </location>
</feature>
<accession>A0A803N930</accession>
<evidence type="ECO:0000313" key="2">
    <source>
        <dbReference type="EnsemblPlants" id="AUR62042381-RA:cds"/>
    </source>
</evidence>
<name>A0A803N930_CHEQI</name>
<evidence type="ECO:0000313" key="3">
    <source>
        <dbReference type="Proteomes" id="UP000596660"/>
    </source>
</evidence>